<dbReference type="EC" id="4.2.1.84" evidence="5"/>
<dbReference type="KEGG" id="many:MANY_45460"/>
<evidence type="ECO:0000256" key="5">
    <source>
        <dbReference type="PIRNR" id="PIRNR001427"/>
    </source>
</evidence>
<feature type="domain" description="Nitrile hydratase beta subunit-like N-terminal" evidence="7">
    <location>
        <begin position="7"/>
        <end position="116"/>
    </location>
</feature>
<protein>
    <recommendedName>
        <fullName evidence="5">Nitrile hydratase subunit beta</fullName>
        <shortName evidence="5">NHase</shortName>
        <ecNumber evidence="5">4.2.1.84</ecNumber>
    </recommendedName>
</protein>
<keyword evidence="3 5" id="KW-0456">Lyase</keyword>
<evidence type="ECO:0000256" key="1">
    <source>
        <dbReference type="ARBA" id="ARBA00004042"/>
    </source>
</evidence>
<comment type="similarity">
    <text evidence="2 5">Belongs to the nitrile hydratase subunit beta family.</text>
</comment>
<dbReference type="SUPFAM" id="SSF50090">
    <property type="entry name" value="Electron transport accessory proteins"/>
    <property type="match status" value="1"/>
</dbReference>
<dbReference type="Gene3D" id="2.30.30.50">
    <property type="match status" value="1"/>
</dbReference>
<dbReference type="InterPro" id="IPR003168">
    <property type="entry name" value="Nitrile_hydratase_bsu"/>
</dbReference>
<evidence type="ECO:0000256" key="2">
    <source>
        <dbReference type="ARBA" id="ARBA00009098"/>
    </source>
</evidence>
<evidence type="ECO:0000259" key="6">
    <source>
        <dbReference type="Pfam" id="PF02211"/>
    </source>
</evidence>
<keyword evidence="9" id="KW-1185">Reference proteome</keyword>
<evidence type="ECO:0000259" key="7">
    <source>
        <dbReference type="Pfam" id="PF21006"/>
    </source>
</evidence>
<name>A0A6N4WDQ0_9MYCO</name>
<dbReference type="InterPro" id="IPR042262">
    <property type="entry name" value="CN_hydtase_beta_C"/>
</dbReference>
<feature type="domain" description="Nitrile hydratase beta subunit" evidence="6">
    <location>
        <begin position="138"/>
        <end position="235"/>
    </location>
</feature>
<evidence type="ECO:0000313" key="9">
    <source>
        <dbReference type="Proteomes" id="UP000467249"/>
    </source>
</evidence>
<comment type="function">
    <text evidence="1 5">NHase catalyzes the hydration of various nitrile compounds to the corresponding amides.</text>
</comment>
<accession>A0A6N4WDQ0</accession>
<evidence type="ECO:0000256" key="3">
    <source>
        <dbReference type="ARBA" id="ARBA00023239"/>
    </source>
</evidence>
<dbReference type="Proteomes" id="UP000467249">
    <property type="component" value="Chromosome"/>
</dbReference>
<proteinExistence type="inferred from homology"/>
<evidence type="ECO:0000313" key="8">
    <source>
        <dbReference type="EMBL" id="BBZ79209.1"/>
    </source>
</evidence>
<dbReference type="GO" id="GO:0018822">
    <property type="term" value="F:nitrile hydratase activity"/>
    <property type="evidence" value="ECO:0007669"/>
    <property type="project" value="UniProtKB-EC"/>
</dbReference>
<organism evidence="8 9">
    <name type="scientific">Mycolicibacterium anyangense</name>
    <dbReference type="NCBI Taxonomy" id="1431246"/>
    <lineage>
        <taxon>Bacteria</taxon>
        <taxon>Bacillati</taxon>
        <taxon>Actinomycetota</taxon>
        <taxon>Actinomycetes</taxon>
        <taxon>Mycobacteriales</taxon>
        <taxon>Mycobacteriaceae</taxon>
        <taxon>Mycolicibacterium</taxon>
    </lineage>
</organism>
<dbReference type="AlphaFoldDB" id="A0A6N4WDQ0"/>
<evidence type="ECO:0000256" key="4">
    <source>
        <dbReference type="ARBA" id="ARBA00044877"/>
    </source>
</evidence>
<dbReference type="Gene3D" id="1.10.472.20">
    <property type="entry name" value="Nitrile hydratase, beta subunit"/>
    <property type="match status" value="1"/>
</dbReference>
<sequence length="236" mass="26816">MMGERHMHGPHDLGGRDGIGPVATEFLEPGIPDWRYPFEGRMHAVTAMAIAKGAFNLDEQRHGIELMKWSEYLDSTYYAHWLFSVEKLLNDKGYISHEEIDARMQELGTPSMTPHPQKPETLSPFAEQMIEILWKGTPHDLPADAPPRYAVGEKVCVRNINEVTHNRLPGYLNRAPGVIAKQYGAFHDPADSAHKQIDTPHQLYMVKFSSVDLWGDEAVEDFNLYADLFENYLEPA</sequence>
<dbReference type="NCBIfam" id="TIGR03888">
    <property type="entry name" value="nitrile_beta"/>
    <property type="match status" value="1"/>
</dbReference>
<dbReference type="InterPro" id="IPR049054">
    <property type="entry name" value="CN_hydtase_beta-like_N"/>
</dbReference>
<gene>
    <name evidence="8" type="primary">nthB</name>
    <name evidence="8" type="ORF">MANY_45460</name>
</gene>
<dbReference type="InterPro" id="IPR024690">
    <property type="entry name" value="CN_hydtase_beta_dom_C"/>
</dbReference>
<comment type="catalytic activity">
    <reaction evidence="4 5">
        <text>an aliphatic primary amide = an aliphatic nitrile + H2O</text>
        <dbReference type="Rhea" id="RHEA:12673"/>
        <dbReference type="ChEBI" id="CHEBI:15377"/>
        <dbReference type="ChEBI" id="CHEBI:65285"/>
        <dbReference type="ChEBI" id="CHEBI:80291"/>
        <dbReference type="EC" id="4.2.1.84"/>
    </reaction>
</comment>
<dbReference type="EMBL" id="AP022620">
    <property type="protein sequence ID" value="BBZ79209.1"/>
    <property type="molecule type" value="Genomic_DNA"/>
</dbReference>
<reference evidence="8 9" key="1">
    <citation type="journal article" date="2019" name="Emerg. Microbes Infect.">
        <title>Comprehensive subspecies identification of 175 nontuberculous mycobacteria species based on 7547 genomic profiles.</title>
        <authorList>
            <person name="Matsumoto Y."/>
            <person name="Kinjo T."/>
            <person name="Motooka D."/>
            <person name="Nabeya D."/>
            <person name="Jung N."/>
            <person name="Uechi K."/>
            <person name="Horii T."/>
            <person name="Iida T."/>
            <person name="Fujita J."/>
            <person name="Nakamura S."/>
        </authorList>
    </citation>
    <scope>NUCLEOTIDE SEQUENCE [LARGE SCALE GENOMIC DNA]</scope>
    <source>
        <strain evidence="8 9">JCM 30275</strain>
    </source>
</reference>
<dbReference type="Pfam" id="PF02211">
    <property type="entry name" value="NHase_beta_C"/>
    <property type="match status" value="1"/>
</dbReference>
<dbReference type="PIRSF" id="PIRSF001427">
    <property type="entry name" value="NHase_beta"/>
    <property type="match status" value="1"/>
</dbReference>
<dbReference type="InterPro" id="IPR008990">
    <property type="entry name" value="Elect_transpt_acc-like_dom_sf"/>
</dbReference>
<dbReference type="Pfam" id="PF21006">
    <property type="entry name" value="NHase_beta_N"/>
    <property type="match status" value="1"/>
</dbReference>
<dbReference type="GO" id="GO:0046914">
    <property type="term" value="F:transition metal ion binding"/>
    <property type="evidence" value="ECO:0007669"/>
    <property type="project" value="InterPro"/>
</dbReference>